<evidence type="ECO:0000313" key="3">
    <source>
        <dbReference type="Proteomes" id="UP000756346"/>
    </source>
</evidence>
<dbReference type="AlphaFoldDB" id="A0A9P9BMF2"/>
<dbReference type="GeneID" id="70185224"/>
<evidence type="ECO:0000313" key="2">
    <source>
        <dbReference type="EMBL" id="KAH7016375.1"/>
    </source>
</evidence>
<protein>
    <submittedName>
        <fullName evidence="2">Uncharacterized protein</fullName>
    </submittedName>
</protein>
<sequence>MLCTAMLPALSRYLLGRMDASAKDFLIAKGSIVLLVAGCFGLFLAASAAGMIISLVLFTLGTGLP</sequence>
<name>A0A9P9BMF2_9PEZI</name>
<accession>A0A9P9BMF2</accession>
<reference evidence="2" key="1">
    <citation type="journal article" date="2021" name="Nat. Commun.">
        <title>Genetic determinants of endophytism in the Arabidopsis root mycobiome.</title>
        <authorList>
            <person name="Mesny F."/>
            <person name="Miyauchi S."/>
            <person name="Thiergart T."/>
            <person name="Pickel B."/>
            <person name="Atanasova L."/>
            <person name="Karlsson M."/>
            <person name="Huettel B."/>
            <person name="Barry K.W."/>
            <person name="Haridas S."/>
            <person name="Chen C."/>
            <person name="Bauer D."/>
            <person name="Andreopoulos W."/>
            <person name="Pangilinan J."/>
            <person name="LaButti K."/>
            <person name="Riley R."/>
            <person name="Lipzen A."/>
            <person name="Clum A."/>
            <person name="Drula E."/>
            <person name="Henrissat B."/>
            <person name="Kohler A."/>
            <person name="Grigoriev I.V."/>
            <person name="Martin F.M."/>
            <person name="Hacquard S."/>
        </authorList>
    </citation>
    <scope>NUCLEOTIDE SEQUENCE</scope>
    <source>
        <strain evidence="2">MPI-CAGE-CH-0230</strain>
    </source>
</reference>
<organism evidence="2 3">
    <name type="scientific">Microdochium trichocladiopsis</name>
    <dbReference type="NCBI Taxonomy" id="1682393"/>
    <lineage>
        <taxon>Eukaryota</taxon>
        <taxon>Fungi</taxon>
        <taxon>Dikarya</taxon>
        <taxon>Ascomycota</taxon>
        <taxon>Pezizomycotina</taxon>
        <taxon>Sordariomycetes</taxon>
        <taxon>Xylariomycetidae</taxon>
        <taxon>Xylariales</taxon>
        <taxon>Microdochiaceae</taxon>
        <taxon>Microdochium</taxon>
    </lineage>
</organism>
<comment type="caution">
    <text evidence="2">The sequence shown here is derived from an EMBL/GenBank/DDBJ whole genome shotgun (WGS) entry which is preliminary data.</text>
</comment>
<dbReference type="Proteomes" id="UP000756346">
    <property type="component" value="Unassembled WGS sequence"/>
</dbReference>
<proteinExistence type="predicted"/>
<dbReference type="OrthoDB" id="194139at2759"/>
<keyword evidence="1" id="KW-0812">Transmembrane</keyword>
<dbReference type="EMBL" id="JAGTJQ010000012">
    <property type="protein sequence ID" value="KAH7016375.1"/>
    <property type="molecule type" value="Genomic_DNA"/>
</dbReference>
<keyword evidence="1" id="KW-1133">Transmembrane helix</keyword>
<keyword evidence="3" id="KW-1185">Reference proteome</keyword>
<evidence type="ECO:0000256" key="1">
    <source>
        <dbReference type="SAM" id="Phobius"/>
    </source>
</evidence>
<dbReference type="RefSeq" id="XP_046005999.1">
    <property type="nucleotide sequence ID" value="XM_046155678.1"/>
</dbReference>
<keyword evidence="1" id="KW-0472">Membrane</keyword>
<gene>
    <name evidence="2" type="ORF">B0I36DRAFT_337509</name>
</gene>
<feature type="transmembrane region" description="Helical" evidence="1">
    <location>
        <begin position="32"/>
        <end position="60"/>
    </location>
</feature>